<dbReference type="PANTHER" id="PTHR11941:SF54">
    <property type="entry name" value="ENOYL-COA HYDRATASE, MITOCHONDRIAL"/>
    <property type="match status" value="1"/>
</dbReference>
<protein>
    <submittedName>
        <fullName evidence="3">Enoyl-CoA hydratase</fullName>
        <ecNumber evidence="3">4.2.1.17</ecNumber>
    </submittedName>
</protein>
<dbReference type="InterPro" id="IPR014748">
    <property type="entry name" value="Enoyl-CoA_hydra_C"/>
</dbReference>
<organism evidence="3">
    <name type="scientific">hydrothermal vent metagenome</name>
    <dbReference type="NCBI Taxonomy" id="652676"/>
    <lineage>
        <taxon>unclassified sequences</taxon>
        <taxon>metagenomes</taxon>
        <taxon>ecological metagenomes</taxon>
    </lineage>
</organism>
<proteinExistence type="inferred from homology"/>
<dbReference type="SUPFAM" id="SSF52096">
    <property type="entry name" value="ClpP/crotonase"/>
    <property type="match status" value="1"/>
</dbReference>
<evidence type="ECO:0000256" key="1">
    <source>
        <dbReference type="ARBA" id="ARBA00005254"/>
    </source>
</evidence>
<dbReference type="Gene3D" id="3.90.226.10">
    <property type="entry name" value="2-enoyl-CoA Hydratase, Chain A, domain 1"/>
    <property type="match status" value="1"/>
</dbReference>
<dbReference type="EMBL" id="CZRL01000104">
    <property type="protein sequence ID" value="CUS54583.1"/>
    <property type="molecule type" value="Genomic_DNA"/>
</dbReference>
<evidence type="ECO:0000256" key="2">
    <source>
        <dbReference type="ARBA" id="ARBA00023239"/>
    </source>
</evidence>
<dbReference type="InterPro" id="IPR029045">
    <property type="entry name" value="ClpP/crotonase-like_dom_sf"/>
</dbReference>
<dbReference type="GO" id="GO:0004300">
    <property type="term" value="F:enoyl-CoA hydratase activity"/>
    <property type="evidence" value="ECO:0007669"/>
    <property type="project" value="UniProtKB-EC"/>
</dbReference>
<dbReference type="NCBIfam" id="NF004781">
    <property type="entry name" value="PRK06127.1"/>
    <property type="match status" value="1"/>
</dbReference>
<dbReference type="GO" id="GO:0006635">
    <property type="term" value="P:fatty acid beta-oxidation"/>
    <property type="evidence" value="ECO:0007669"/>
    <property type="project" value="TreeGrafter"/>
</dbReference>
<comment type="similarity">
    <text evidence="1">Belongs to the enoyl-CoA hydratase/isomerase family.</text>
</comment>
<name>A0A160TV76_9ZZZZ</name>
<dbReference type="InterPro" id="IPR018376">
    <property type="entry name" value="Enoyl-CoA_hyd/isom_CS"/>
</dbReference>
<accession>A0A160TV76</accession>
<dbReference type="Pfam" id="PF00378">
    <property type="entry name" value="ECH_1"/>
    <property type="match status" value="1"/>
</dbReference>
<evidence type="ECO:0000313" key="3">
    <source>
        <dbReference type="EMBL" id="CUS54583.1"/>
    </source>
</evidence>
<dbReference type="AlphaFoldDB" id="A0A160TV76"/>
<keyword evidence="2 3" id="KW-0456">Lyase</keyword>
<gene>
    <name evidence="3" type="ORF">MGWOODY_XGa860</name>
</gene>
<dbReference type="InterPro" id="IPR001753">
    <property type="entry name" value="Enoyl-CoA_hydra/iso"/>
</dbReference>
<reference evidence="3" key="1">
    <citation type="submission" date="2015-10" db="EMBL/GenBank/DDBJ databases">
        <authorList>
            <person name="Gilbert D.G."/>
        </authorList>
    </citation>
    <scope>NUCLEOTIDE SEQUENCE</scope>
</reference>
<dbReference type="Gene3D" id="1.10.12.10">
    <property type="entry name" value="Lyase 2-enoyl-coa Hydratase, Chain A, domain 2"/>
    <property type="match status" value="1"/>
</dbReference>
<dbReference type="PANTHER" id="PTHR11941">
    <property type="entry name" value="ENOYL-COA HYDRATASE-RELATED"/>
    <property type="match status" value="1"/>
</dbReference>
<dbReference type="EC" id="4.2.1.17" evidence="3"/>
<dbReference type="CDD" id="cd06558">
    <property type="entry name" value="crotonase-like"/>
    <property type="match status" value="1"/>
</dbReference>
<sequence length="268" mass="29253">MSKVNLASSTPFMIAEIEDSIGWMTFNNPDRHNAVKVEMWEAIPQILDQFEADSTVKVVVLTGSGEKAFISGADISEFEQVRSSAAATKHYEDIADTATDRLYSCSKPTIAMIRGYCIGGGAGIAVSCDLRIATEASKFGIPAAKLSVGYRHGGIQKLVNLVGPSAAKDIFFTARQIPASEALMMGLINKMVPNDELEAAIQEYCQSICANAPLTITAVKQIIEQISKPEILDQDLCQQVVENCFNSEDYIEGRRAFMEKRKPVFKGK</sequence>
<dbReference type="PROSITE" id="PS00166">
    <property type="entry name" value="ENOYL_COA_HYDRATASE"/>
    <property type="match status" value="1"/>
</dbReference>